<evidence type="ECO:0000313" key="3">
    <source>
        <dbReference type="Proteomes" id="UP001159363"/>
    </source>
</evidence>
<keyword evidence="3" id="KW-1185">Reference proteome</keyword>
<evidence type="ECO:0000313" key="2">
    <source>
        <dbReference type="EMBL" id="KAJ8895398.1"/>
    </source>
</evidence>
<feature type="compositionally biased region" description="Basic and acidic residues" evidence="1">
    <location>
        <begin position="25"/>
        <end position="48"/>
    </location>
</feature>
<feature type="compositionally biased region" description="Low complexity" evidence="1">
    <location>
        <begin position="63"/>
        <end position="75"/>
    </location>
</feature>
<protein>
    <submittedName>
        <fullName evidence="2">Uncharacterized protein</fullName>
    </submittedName>
</protein>
<dbReference type="Proteomes" id="UP001159363">
    <property type="component" value="Chromosome 1"/>
</dbReference>
<reference evidence="2 3" key="1">
    <citation type="submission" date="2023-02" db="EMBL/GenBank/DDBJ databases">
        <title>LHISI_Scaffold_Assembly.</title>
        <authorList>
            <person name="Stuart O.P."/>
            <person name="Cleave R."/>
            <person name="Magrath M.J.L."/>
            <person name="Mikheyev A.S."/>
        </authorList>
    </citation>
    <scope>NUCLEOTIDE SEQUENCE [LARGE SCALE GENOMIC DNA]</scope>
    <source>
        <strain evidence="2">Daus_M_001</strain>
        <tissue evidence="2">Leg muscle</tissue>
    </source>
</reference>
<gene>
    <name evidence="2" type="ORF">PR048_000730</name>
</gene>
<sequence>MKFVEETAYAVDKNSINPRRRMRCEVDVSMEQRRNTRARKTGDPRENRPPVASPGTILPSRNPGATPPASSLTTTPPRPLGELWSLALGATVTERLDCLPPTMATSVQSPDGSLPEFLQVGIVPGDATGGRVFSRISRFPTHALRLRLVLTSFYLVQCWDTKIRCAQPARSVYPSFSLWLGHEIATALLGRALLSHSTLCVKSVPAD</sequence>
<comment type="caution">
    <text evidence="2">The sequence shown here is derived from an EMBL/GenBank/DDBJ whole genome shotgun (WGS) entry which is preliminary data.</text>
</comment>
<evidence type="ECO:0000256" key="1">
    <source>
        <dbReference type="SAM" id="MobiDB-lite"/>
    </source>
</evidence>
<organism evidence="2 3">
    <name type="scientific">Dryococelus australis</name>
    <dbReference type="NCBI Taxonomy" id="614101"/>
    <lineage>
        <taxon>Eukaryota</taxon>
        <taxon>Metazoa</taxon>
        <taxon>Ecdysozoa</taxon>
        <taxon>Arthropoda</taxon>
        <taxon>Hexapoda</taxon>
        <taxon>Insecta</taxon>
        <taxon>Pterygota</taxon>
        <taxon>Neoptera</taxon>
        <taxon>Polyneoptera</taxon>
        <taxon>Phasmatodea</taxon>
        <taxon>Verophasmatodea</taxon>
        <taxon>Anareolatae</taxon>
        <taxon>Phasmatidae</taxon>
        <taxon>Eurycanthinae</taxon>
        <taxon>Dryococelus</taxon>
    </lineage>
</organism>
<accession>A0ABQ9IFE7</accession>
<name>A0ABQ9IFE7_9NEOP</name>
<feature type="region of interest" description="Disordered" evidence="1">
    <location>
        <begin position="25"/>
        <end position="78"/>
    </location>
</feature>
<proteinExistence type="predicted"/>
<dbReference type="EMBL" id="JARBHB010000001">
    <property type="protein sequence ID" value="KAJ8895398.1"/>
    <property type="molecule type" value="Genomic_DNA"/>
</dbReference>